<comment type="caution">
    <text evidence="7">The sequence shown here is derived from an EMBL/GenBank/DDBJ whole genome shotgun (WGS) entry which is preliminary data.</text>
</comment>
<keyword evidence="6" id="KW-0012">Acyltransferase</keyword>
<comment type="subcellular location">
    <subcellularLocation>
        <location evidence="1">Cell inner membrane</location>
    </subcellularLocation>
</comment>
<dbReference type="InterPro" id="IPR004960">
    <property type="entry name" value="LipA_acyltrans"/>
</dbReference>
<name>A0ABS8D3Z1_9NEIS</name>
<evidence type="ECO:0000256" key="6">
    <source>
        <dbReference type="ARBA" id="ARBA00023315"/>
    </source>
</evidence>
<evidence type="ECO:0000256" key="4">
    <source>
        <dbReference type="ARBA" id="ARBA00022679"/>
    </source>
</evidence>
<evidence type="ECO:0000256" key="5">
    <source>
        <dbReference type="ARBA" id="ARBA00023136"/>
    </source>
</evidence>
<evidence type="ECO:0000256" key="3">
    <source>
        <dbReference type="ARBA" id="ARBA00022519"/>
    </source>
</evidence>
<keyword evidence="8" id="KW-1185">Reference proteome</keyword>
<gene>
    <name evidence="7" type="ORF">LIN78_05025</name>
</gene>
<protein>
    <submittedName>
        <fullName evidence="7">Acyl-CoA synthetase</fullName>
    </submittedName>
</protein>
<evidence type="ECO:0000313" key="8">
    <source>
        <dbReference type="Proteomes" id="UP001165395"/>
    </source>
</evidence>
<dbReference type="EMBL" id="JAJBZT010000002">
    <property type="protein sequence ID" value="MCB6182910.1"/>
    <property type="molecule type" value="Genomic_DNA"/>
</dbReference>
<dbReference type="CDD" id="cd07984">
    <property type="entry name" value="LPLAT_LABLAT-like"/>
    <property type="match status" value="1"/>
</dbReference>
<dbReference type="Proteomes" id="UP001165395">
    <property type="component" value="Unassembled WGS sequence"/>
</dbReference>
<dbReference type="RefSeq" id="WP_227179119.1">
    <property type="nucleotide sequence ID" value="NZ_JAJBZT010000002.1"/>
</dbReference>
<accession>A0ABS8D3Z1</accession>
<keyword evidence="5" id="KW-0472">Membrane</keyword>
<dbReference type="InterPro" id="IPR014548">
    <property type="entry name" value="Ac_Trasf"/>
</dbReference>
<organism evidence="7 8">
    <name type="scientific">Leeia speluncae</name>
    <dbReference type="NCBI Taxonomy" id="2884804"/>
    <lineage>
        <taxon>Bacteria</taxon>
        <taxon>Pseudomonadati</taxon>
        <taxon>Pseudomonadota</taxon>
        <taxon>Betaproteobacteria</taxon>
        <taxon>Neisseriales</taxon>
        <taxon>Leeiaceae</taxon>
        <taxon>Leeia</taxon>
    </lineage>
</organism>
<evidence type="ECO:0000256" key="1">
    <source>
        <dbReference type="ARBA" id="ARBA00004533"/>
    </source>
</evidence>
<dbReference type="PIRSF" id="PIRSF028561">
    <property type="entry name" value="Ac_Trasf"/>
    <property type="match status" value="1"/>
</dbReference>
<evidence type="ECO:0000313" key="7">
    <source>
        <dbReference type="EMBL" id="MCB6182910.1"/>
    </source>
</evidence>
<keyword evidence="4" id="KW-0808">Transferase</keyword>
<proteinExistence type="predicted"/>
<keyword evidence="2" id="KW-1003">Cell membrane</keyword>
<keyword evidence="3" id="KW-0997">Cell inner membrane</keyword>
<dbReference type="PANTHER" id="PTHR30606">
    <property type="entry name" value="LIPID A BIOSYNTHESIS LAUROYL ACYLTRANSFERASE"/>
    <property type="match status" value="1"/>
</dbReference>
<reference evidence="7" key="1">
    <citation type="submission" date="2021-10" db="EMBL/GenBank/DDBJ databases">
        <title>The complete genome sequence of Leeia sp. TBRC 13508.</title>
        <authorList>
            <person name="Charoenyingcharoen P."/>
            <person name="Yukphan P."/>
        </authorList>
    </citation>
    <scope>NUCLEOTIDE SEQUENCE</scope>
    <source>
        <strain evidence="7">TBRC 13508</strain>
    </source>
</reference>
<sequence length="306" mass="35113">MSEVENTSPEWMQQKERGSMFWLRIMLGLSNFLGRNGSRLILHLIAVYFFVFSAKARKHSATYLARALKRKPRLSDRYRHFLVFATTIHDRLYLLQDKYSLFDIGFSGAEAVNSQLGQQGMLLFGAHMGSFEVLRAVARKHPDVRMNMAMYSENAQQINALLKMVNPECLGDIIELGSLEAMLTVHQRLKENRLVGILADRASGPDEYVAVEFLGKTARFPTGPFRMAVMLGFPLYFMAGLYAGGNRYEVVFEEITSFAEGKPKDRAAAVEKLVKQYAETLERFCESYPYNWFNYYDFWEEHATNA</sequence>
<evidence type="ECO:0000256" key="2">
    <source>
        <dbReference type="ARBA" id="ARBA00022475"/>
    </source>
</evidence>
<dbReference type="Pfam" id="PF03279">
    <property type="entry name" value="Lip_A_acyltrans"/>
    <property type="match status" value="1"/>
</dbReference>
<dbReference type="PANTHER" id="PTHR30606:SF9">
    <property type="entry name" value="LIPID A BIOSYNTHESIS LAUROYLTRANSFERASE"/>
    <property type="match status" value="1"/>
</dbReference>